<feature type="region of interest" description="Disordered" evidence="5">
    <location>
        <begin position="334"/>
        <end position="356"/>
    </location>
</feature>
<feature type="compositionally biased region" description="Basic and acidic residues" evidence="5">
    <location>
        <begin position="778"/>
        <end position="791"/>
    </location>
</feature>
<evidence type="ECO:0000259" key="8">
    <source>
        <dbReference type="Pfam" id="PF10256"/>
    </source>
</evidence>
<protein>
    <recommendedName>
        <fullName evidence="12">Ras modification protein ERF4</fullName>
    </recommendedName>
</protein>
<feature type="transmembrane region" description="Helical" evidence="6">
    <location>
        <begin position="165"/>
        <end position="189"/>
    </location>
</feature>
<reference evidence="10" key="1">
    <citation type="submission" date="2020-06" db="EMBL/GenBank/DDBJ databases">
        <title>Draft genome sequences of strains closely related to Aspergillus parafelis and Aspergillus hiratsukae.</title>
        <authorList>
            <person name="Dos Santos R.A.C."/>
            <person name="Rivero-Menendez O."/>
            <person name="Steenwyk J.L."/>
            <person name="Mead M.E."/>
            <person name="Goldman G.H."/>
            <person name="Alastruey-Izquierdo A."/>
            <person name="Rokas A."/>
        </authorList>
    </citation>
    <scope>NUCLEOTIDE SEQUENCE</scope>
    <source>
        <strain evidence="10">CNM-CM5793</strain>
    </source>
</reference>
<proteinExistence type="predicted"/>
<accession>A0A8H6UEI7</accession>
<evidence type="ECO:0000259" key="9">
    <source>
        <dbReference type="Pfam" id="PF13886"/>
    </source>
</evidence>
<feature type="region of interest" description="Disordered" evidence="5">
    <location>
        <begin position="1002"/>
        <end position="1056"/>
    </location>
</feature>
<gene>
    <name evidence="10" type="ORF">CNMCM5793_008240</name>
</gene>
<comment type="subcellular location">
    <subcellularLocation>
        <location evidence="1">Membrane</location>
        <topology evidence="1">Multi-pass membrane protein</topology>
    </subcellularLocation>
</comment>
<evidence type="ECO:0000256" key="3">
    <source>
        <dbReference type="ARBA" id="ARBA00022989"/>
    </source>
</evidence>
<feature type="compositionally biased region" description="Basic and acidic residues" evidence="5">
    <location>
        <begin position="617"/>
        <end position="627"/>
    </location>
</feature>
<evidence type="ECO:0000313" key="11">
    <source>
        <dbReference type="Proteomes" id="UP000630445"/>
    </source>
</evidence>
<feature type="compositionally biased region" description="Polar residues" evidence="5">
    <location>
        <begin position="1036"/>
        <end position="1056"/>
    </location>
</feature>
<feature type="transmembrane region" description="Helical" evidence="6">
    <location>
        <begin position="247"/>
        <end position="265"/>
    </location>
</feature>
<organism evidence="10 11">
    <name type="scientific">Aspergillus hiratsukae</name>
    <dbReference type="NCBI Taxonomy" id="1194566"/>
    <lineage>
        <taxon>Eukaryota</taxon>
        <taxon>Fungi</taxon>
        <taxon>Dikarya</taxon>
        <taxon>Ascomycota</taxon>
        <taxon>Pezizomycotina</taxon>
        <taxon>Eurotiomycetes</taxon>
        <taxon>Eurotiomycetidae</taxon>
        <taxon>Eurotiales</taxon>
        <taxon>Aspergillaceae</taxon>
        <taxon>Aspergillus</taxon>
        <taxon>Aspergillus subgen. Fumigati</taxon>
    </lineage>
</organism>
<sequence length="1597" mass="173724">MRLLPLLAFVICIISRLPVFAASIPHVARDEFQAGGALDSPTTTISGNQAPSSAATSAVNQVTARVNSTTTSNTAAPVSTTVVSLNTATVSENGTVTPAPGALPLEPQVTPAFGVGGFILIATGAILALIGIRNSWVQVFLSAAFLTSLGVTVLIVYVMNPPVRVAVQGAYLVAIFFTGVTFGALSIVFKELTEGLGCLLGGFCVSMWLLCLRPGGLLTDTNAKAGLIGAISVAFYALSFSRYTRPYGLIVSAGVSGGTAVALGIDCYSRAGLKEFWLYIWALNEDVFPLGTGTYPITRNIRVELAVTVIVAILGVVSQLRLWKVIREKRSKEEAAKKEEEKRKEEAEAEVAHRLEENNMREREAWEAQYANVEAKLIPELGDGTQCAADKEDLEKGDAAEVNSISGSSQVSYRCSDCRKQEASEDSFSDATRATGNTDVERHGEETEKTTDGEHPMPFKVFDGATAARLMDDKESDVTAMAGSDTATVRSKRFSGMTLWKRTSVQSSLRPVPSQEALVHTDDESSMSAQGAVDDSSDRSSDCHDVEKESREAVKARSELEIAVPKAVTSAGRRHSDVGIGRARAVDGEEECLVIQESALVQDTDSHGVEEGLGNVEGRHTSTDSKLQEPLITESQDAGQNESHPSDDTGGSLQGLEPRPDGKKTDHEQSTTQADEVCPPMPSPADAEDAEVSERIQRQSLEISKDLQTNATHEIGDFNCRNSPEENTKTIHSEEENLQVSGEHTSLKTTPGPENHQSQAGDEFERQRASNSKQKGQRKTEKPKLDAKTVKHLPEQTSRVVQTYRTNEWAKHLCDAEIPEPEPIEPITKESVESPVEAEEVPAPVNVEELLQTPLTVLRPPAADMRANTGKEQQSANDIHRMSNDYRRHTTSATNLQSVREPQSVDRSSGVPSTIVLSSATALPSPVFSGAGHNAFPGASSPPIPTEQHQAAPELTKPRWKGPPPLLAVREDMMRSRVSSTCLSLDPWASRNSPRQSIALDTSVQISPTPSFPESSDDVPLSRRRAMLHQQKIHSPHTSMPPSAPKWSQSSVSRPGNPQAVMAAWRESIRENLKDKHNPLAKQYVPIGGTSVGPHGLSPFGPPGRNSSSLQVNLDRAIAEGMQRGDMSDLHREAMRRMQAKANQNMNGRSSIQAAPLSLSSSGSVLVSKTASSTAWEHSHILSSPETEKNSNTRLHRHHTQRSLEFDRRASSYLSPFTEYTARNSTKKPTLRQKQLQRRSHSFLTTTILRPPAVRLANPVNYVPRITPVTVPHPLQISDECLPLGAHRDAHPLLTIPERRRSRLSQSPTSLVVERSQGEAESGRSSIAVPRGQVRSGTFDRNSALQEMSEQLEHSNNGSHEGKELRSPERAHLAQDTGPLQGDRPRHIPSQISLRSQSQIASIPSNPGAPPTGGDAEVAEELAWGPAHPCYPHVNPHVPIGSQEYLTTRIIRIRRDWMVKGDLAPTFSNLYPEILDPLLPEQEFRRVIAAVNEELINAFDPFSFRNLVDGALGLVTGWLWEDIGAPGIKSHLQRVEAWLDKWNREIGAKEGVHIWSLRRTAYLSLDIQIPDPKVGIVQSEGVSLPGTRPSSGVGLGF</sequence>
<feature type="region of interest" description="Disordered" evidence="5">
    <location>
        <begin position="1177"/>
        <end position="1204"/>
    </location>
</feature>
<evidence type="ECO:0000256" key="5">
    <source>
        <dbReference type="SAM" id="MobiDB-lite"/>
    </source>
</evidence>
<dbReference type="InterPro" id="IPR025256">
    <property type="entry name" value="TM7S3/TM198-like_dom"/>
</dbReference>
<keyword evidence="3 6" id="KW-1133">Transmembrane helix</keyword>
<evidence type="ECO:0008006" key="12">
    <source>
        <dbReference type="Google" id="ProtNLM"/>
    </source>
</evidence>
<evidence type="ECO:0000313" key="10">
    <source>
        <dbReference type="EMBL" id="KAF7118701.1"/>
    </source>
</evidence>
<feature type="region of interest" description="Disordered" evidence="5">
    <location>
        <begin position="603"/>
        <end position="791"/>
    </location>
</feature>
<keyword evidence="11" id="KW-1185">Reference proteome</keyword>
<feature type="compositionally biased region" description="Basic and acidic residues" evidence="5">
    <location>
        <begin position="439"/>
        <end position="457"/>
    </location>
</feature>
<keyword evidence="7" id="KW-0732">Signal</keyword>
<comment type="caution">
    <text evidence="10">The sequence shown here is derived from an EMBL/GenBank/DDBJ whole genome shotgun (WGS) entry which is preliminary data.</text>
</comment>
<dbReference type="PANTHER" id="PTHR39469">
    <property type="entry name" value="CHROMOSOME 1, WHOLE GENOME SHOTGUN SEQUENCE"/>
    <property type="match status" value="1"/>
</dbReference>
<feature type="region of interest" description="Disordered" evidence="5">
    <location>
        <begin position="422"/>
        <end position="459"/>
    </location>
</feature>
<feature type="compositionally biased region" description="Polar residues" evidence="5">
    <location>
        <begin position="1335"/>
        <end position="1359"/>
    </location>
</feature>
<feature type="compositionally biased region" description="Polar residues" evidence="5">
    <location>
        <begin position="633"/>
        <end position="643"/>
    </location>
</feature>
<feature type="compositionally biased region" description="Basic and acidic residues" evidence="5">
    <location>
        <begin position="536"/>
        <end position="557"/>
    </location>
</feature>
<feature type="region of interest" description="Disordered" evidence="5">
    <location>
        <begin position="891"/>
        <end position="911"/>
    </location>
</feature>
<feature type="domain" description="TM7S3/TM198-like" evidence="9">
    <location>
        <begin position="117"/>
        <end position="320"/>
    </location>
</feature>
<feature type="transmembrane region" description="Helical" evidence="6">
    <location>
        <begin position="139"/>
        <end position="159"/>
    </location>
</feature>
<evidence type="ECO:0000256" key="6">
    <source>
        <dbReference type="SAM" id="Phobius"/>
    </source>
</evidence>
<dbReference type="Pfam" id="PF13886">
    <property type="entry name" value="TM7S3_TM198"/>
    <property type="match status" value="1"/>
</dbReference>
<feature type="domain" description="Golgin subfamily A member 7/ERF4" evidence="8">
    <location>
        <begin position="1450"/>
        <end position="1566"/>
    </location>
</feature>
<dbReference type="Proteomes" id="UP000630445">
    <property type="component" value="Unassembled WGS sequence"/>
</dbReference>
<feature type="region of interest" description="Disordered" evidence="5">
    <location>
        <begin position="503"/>
        <end position="557"/>
    </location>
</feature>
<feature type="compositionally biased region" description="Polar residues" evidence="5">
    <location>
        <begin position="1390"/>
        <end position="1405"/>
    </location>
</feature>
<feature type="compositionally biased region" description="Polar residues" evidence="5">
    <location>
        <begin position="429"/>
        <end position="438"/>
    </location>
</feature>
<keyword evidence="2 6" id="KW-0812">Transmembrane</keyword>
<feature type="transmembrane region" description="Helical" evidence="6">
    <location>
        <begin position="112"/>
        <end position="132"/>
    </location>
</feature>
<keyword evidence="4 6" id="KW-0472">Membrane</keyword>
<feature type="compositionally biased region" description="Polar residues" evidence="5">
    <location>
        <begin position="738"/>
        <end position="749"/>
    </location>
</feature>
<evidence type="ECO:0000256" key="1">
    <source>
        <dbReference type="ARBA" id="ARBA00004141"/>
    </source>
</evidence>
<feature type="region of interest" description="Disordered" evidence="5">
    <location>
        <begin position="1293"/>
        <end position="1416"/>
    </location>
</feature>
<feature type="transmembrane region" description="Helical" evidence="6">
    <location>
        <begin position="196"/>
        <end position="216"/>
    </location>
</feature>
<feature type="compositionally biased region" description="Basic and acidic residues" evidence="5">
    <location>
        <begin position="1360"/>
        <end position="1373"/>
    </location>
</feature>
<feature type="compositionally biased region" description="Basic and acidic residues" evidence="5">
    <location>
        <begin position="658"/>
        <end position="669"/>
    </location>
</feature>
<evidence type="ECO:0000256" key="2">
    <source>
        <dbReference type="ARBA" id="ARBA00022692"/>
    </source>
</evidence>
<feature type="signal peptide" evidence="7">
    <location>
        <begin position="1"/>
        <end position="21"/>
    </location>
</feature>
<dbReference type="Pfam" id="PF10256">
    <property type="entry name" value="Erf4"/>
    <property type="match status" value="1"/>
</dbReference>
<dbReference type="InterPro" id="IPR019383">
    <property type="entry name" value="Golgin_A_7/ERF4"/>
</dbReference>
<feature type="compositionally biased region" description="Polar residues" evidence="5">
    <location>
        <begin position="698"/>
        <end position="712"/>
    </location>
</feature>
<feature type="compositionally biased region" description="Basic residues" evidence="5">
    <location>
        <begin position="1022"/>
        <end position="1035"/>
    </location>
</feature>
<dbReference type="PANTHER" id="PTHR39469:SF1">
    <property type="entry name" value="DUF4203 DOMAIN-CONTAINING PROTEIN"/>
    <property type="match status" value="1"/>
</dbReference>
<dbReference type="EMBL" id="JACBAD010002062">
    <property type="protein sequence ID" value="KAF7118701.1"/>
    <property type="molecule type" value="Genomic_DNA"/>
</dbReference>
<feature type="region of interest" description="Disordered" evidence="5">
    <location>
        <begin position="933"/>
        <end position="962"/>
    </location>
</feature>
<evidence type="ECO:0000256" key="7">
    <source>
        <dbReference type="SAM" id="SignalP"/>
    </source>
</evidence>
<dbReference type="OrthoDB" id="5377273at2759"/>
<feature type="chain" id="PRO_5034196700" description="Ras modification protein ERF4" evidence="7">
    <location>
        <begin position="22"/>
        <end position="1597"/>
    </location>
</feature>
<feature type="compositionally biased region" description="Basic and acidic residues" evidence="5">
    <location>
        <begin position="723"/>
        <end position="735"/>
    </location>
</feature>
<feature type="transmembrane region" description="Helical" evidence="6">
    <location>
        <begin position="305"/>
        <end position="323"/>
    </location>
</feature>
<name>A0A8H6UEI7_9EURO</name>
<evidence type="ECO:0000256" key="4">
    <source>
        <dbReference type="ARBA" id="ARBA00023136"/>
    </source>
</evidence>
<dbReference type="GO" id="GO:0016020">
    <property type="term" value="C:membrane"/>
    <property type="evidence" value="ECO:0007669"/>
    <property type="project" value="UniProtKB-SubCell"/>
</dbReference>
<feature type="compositionally biased region" description="Polar residues" evidence="5">
    <location>
        <begin position="1002"/>
        <end position="1014"/>
    </location>
</feature>